<dbReference type="InParanoid" id="S8EH03"/>
<dbReference type="AlphaFoldDB" id="S8EH03"/>
<dbReference type="Proteomes" id="UP000015241">
    <property type="component" value="Unassembled WGS sequence"/>
</dbReference>
<feature type="signal peptide" evidence="1">
    <location>
        <begin position="1"/>
        <end position="21"/>
    </location>
</feature>
<reference evidence="2 3" key="1">
    <citation type="journal article" date="2012" name="Science">
        <title>The Paleozoic origin of enzymatic lignin decomposition reconstructed from 31 fungal genomes.</title>
        <authorList>
            <person name="Floudas D."/>
            <person name="Binder M."/>
            <person name="Riley R."/>
            <person name="Barry K."/>
            <person name="Blanchette R.A."/>
            <person name="Henrissat B."/>
            <person name="Martinez A.T."/>
            <person name="Otillar R."/>
            <person name="Spatafora J.W."/>
            <person name="Yadav J.S."/>
            <person name="Aerts A."/>
            <person name="Benoit I."/>
            <person name="Boyd A."/>
            <person name="Carlson A."/>
            <person name="Copeland A."/>
            <person name="Coutinho P.M."/>
            <person name="de Vries R.P."/>
            <person name="Ferreira P."/>
            <person name="Findley K."/>
            <person name="Foster B."/>
            <person name="Gaskell J."/>
            <person name="Glotzer D."/>
            <person name="Gorecki P."/>
            <person name="Heitman J."/>
            <person name="Hesse C."/>
            <person name="Hori C."/>
            <person name="Igarashi K."/>
            <person name="Jurgens J.A."/>
            <person name="Kallen N."/>
            <person name="Kersten P."/>
            <person name="Kohler A."/>
            <person name="Kuees U."/>
            <person name="Kumar T.K.A."/>
            <person name="Kuo A."/>
            <person name="LaButti K."/>
            <person name="Larrondo L.F."/>
            <person name="Lindquist E."/>
            <person name="Ling A."/>
            <person name="Lombard V."/>
            <person name="Lucas S."/>
            <person name="Lundell T."/>
            <person name="Martin R."/>
            <person name="McLaughlin D.J."/>
            <person name="Morgenstern I."/>
            <person name="Morin E."/>
            <person name="Murat C."/>
            <person name="Nagy L.G."/>
            <person name="Nolan M."/>
            <person name="Ohm R.A."/>
            <person name="Patyshakuliyeva A."/>
            <person name="Rokas A."/>
            <person name="Ruiz-Duenas F.J."/>
            <person name="Sabat G."/>
            <person name="Salamov A."/>
            <person name="Samejima M."/>
            <person name="Schmutz J."/>
            <person name="Slot J.C."/>
            <person name="St John F."/>
            <person name="Stenlid J."/>
            <person name="Sun H."/>
            <person name="Sun S."/>
            <person name="Syed K."/>
            <person name="Tsang A."/>
            <person name="Wiebenga A."/>
            <person name="Young D."/>
            <person name="Pisabarro A."/>
            <person name="Eastwood D.C."/>
            <person name="Martin F."/>
            <person name="Cullen D."/>
            <person name="Grigoriev I.V."/>
            <person name="Hibbett D.S."/>
        </authorList>
    </citation>
    <scope>NUCLEOTIDE SEQUENCE</scope>
    <source>
        <strain evidence="3">FP-58527</strain>
    </source>
</reference>
<evidence type="ECO:0000313" key="2">
    <source>
        <dbReference type="EMBL" id="EPT02519.1"/>
    </source>
</evidence>
<protein>
    <submittedName>
        <fullName evidence="2">Uncharacterized protein</fullName>
    </submittedName>
</protein>
<dbReference type="EMBL" id="KE504135">
    <property type="protein sequence ID" value="EPT02519.1"/>
    <property type="molecule type" value="Genomic_DNA"/>
</dbReference>
<evidence type="ECO:0000256" key="1">
    <source>
        <dbReference type="SAM" id="SignalP"/>
    </source>
</evidence>
<dbReference type="HOGENOM" id="CLU_2197021_0_0_1"/>
<keyword evidence="3" id="KW-1185">Reference proteome</keyword>
<accession>S8EH03</accession>
<evidence type="ECO:0000313" key="3">
    <source>
        <dbReference type="Proteomes" id="UP000015241"/>
    </source>
</evidence>
<feature type="chain" id="PRO_5004550307" evidence="1">
    <location>
        <begin position="22"/>
        <end position="108"/>
    </location>
</feature>
<proteinExistence type="predicted"/>
<gene>
    <name evidence="2" type="ORF">FOMPIDRAFT_1022857</name>
</gene>
<name>S8EH03_FOMSC</name>
<sequence length="108" mass="12333">MRFSTVLALAVATVTASPALASYAEFDARDGINMHSSYNHFRKLHPARDIEERSDGLNMHSSYNHFRKLHPARDIEERGDGLNMHSSYGHFRTLHPGAREFDESLYLD</sequence>
<organism evidence="2 3">
    <name type="scientific">Fomitopsis schrenkii</name>
    <name type="common">Brown rot fungus</name>
    <dbReference type="NCBI Taxonomy" id="2126942"/>
    <lineage>
        <taxon>Eukaryota</taxon>
        <taxon>Fungi</taxon>
        <taxon>Dikarya</taxon>
        <taxon>Basidiomycota</taxon>
        <taxon>Agaricomycotina</taxon>
        <taxon>Agaricomycetes</taxon>
        <taxon>Polyporales</taxon>
        <taxon>Fomitopsis</taxon>
    </lineage>
</organism>
<keyword evidence="1" id="KW-0732">Signal</keyword>